<proteinExistence type="predicted"/>
<dbReference type="EMBL" id="JBIHSN010000003">
    <property type="protein sequence ID" value="MFH0267075.1"/>
    <property type="molecule type" value="Genomic_DNA"/>
</dbReference>
<dbReference type="Gene3D" id="2.60.120.370">
    <property type="entry name" value="YhcH/YjgK/YiaL"/>
    <property type="match status" value="1"/>
</dbReference>
<reference evidence="1 2" key="1">
    <citation type="submission" date="2024-10" db="EMBL/GenBank/DDBJ databases">
        <authorList>
            <person name="Yibar A."/>
            <person name="Saticioglu I.B."/>
            <person name="Duman M."/>
            <person name="Ajmi N."/>
            <person name="Gurler F."/>
            <person name="Ay H."/>
            <person name="Onuk E."/>
            <person name="Guler S."/>
            <person name="Romalde J.L."/>
        </authorList>
    </citation>
    <scope>NUCLEOTIDE SEQUENCE [LARGE SCALE GENOMIC DNA]</scope>
    <source>
        <strain evidence="1 2">14-MA-B</strain>
    </source>
</reference>
<organism evidence="1 2">
    <name type="scientific">Vibrio rumoiensis</name>
    <dbReference type="NCBI Taxonomy" id="76258"/>
    <lineage>
        <taxon>Bacteria</taxon>
        <taxon>Pseudomonadati</taxon>
        <taxon>Pseudomonadota</taxon>
        <taxon>Gammaproteobacteria</taxon>
        <taxon>Vibrionales</taxon>
        <taxon>Vibrionaceae</taxon>
        <taxon>Vibrio</taxon>
    </lineage>
</organism>
<evidence type="ECO:0000313" key="2">
    <source>
        <dbReference type="Proteomes" id="UP001607151"/>
    </source>
</evidence>
<protein>
    <submittedName>
        <fullName evidence="1">N-acetylneuraminate anomerase</fullName>
    </submittedName>
</protein>
<dbReference type="RefSeq" id="WP_394608621.1">
    <property type="nucleotide sequence ID" value="NZ_JBIHSJ010000004.1"/>
</dbReference>
<dbReference type="Proteomes" id="UP001607151">
    <property type="component" value="Unassembled WGS sequence"/>
</dbReference>
<accession>A0ABW7J1A9</accession>
<gene>
    <name evidence="1" type="primary">nanQ</name>
    <name evidence="1" type="ORF">ACGRQ9_16655</name>
</gene>
<dbReference type="InterPro" id="IPR037012">
    <property type="entry name" value="NanQ/TabA/YiaL_sf"/>
</dbReference>
<dbReference type="InterPro" id="IPR049827">
    <property type="entry name" value="NanQ"/>
</dbReference>
<comment type="caution">
    <text evidence="1">The sequence shown here is derived from an EMBL/GenBank/DDBJ whole genome shotgun (WGS) entry which is preliminary data.</text>
</comment>
<evidence type="ECO:0000313" key="1">
    <source>
        <dbReference type="EMBL" id="MFH0267075.1"/>
    </source>
</evidence>
<name>A0ABW7J1A9_9VIBR</name>
<dbReference type="PANTHER" id="PTHR34986">
    <property type="entry name" value="EVOLVED BETA-GALACTOSIDASE SUBUNIT BETA"/>
    <property type="match status" value="1"/>
</dbReference>
<keyword evidence="2" id="KW-1185">Reference proteome</keyword>
<dbReference type="InterPro" id="IPR004375">
    <property type="entry name" value="NanQ/TabA/YiaL"/>
</dbReference>
<dbReference type="SUPFAM" id="SSF51197">
    <property type="entry name" value="Clavaminate synthase-like"/>
    <property type="match status" value="1"/>
</dbReference>
<dbReference type="PANTHER" id="PTHR34986:SF5">
    <property type="entry name" value="N-ACETYLNEURAMINATE ANOMERASE NANQ"/>
    <property type="match status" value="1"/>
</dbReference>
<dbReference type="NCBIfam" id="TIGR00022">
    <property type="entry name" value="YhcH/YjgK/YiaL family protein"/>
    <property type="match status" value="1"/>
</dbReference>
<sequence>MFLGDLSDSNSYKVLPDAFQKAIKYLDSVDLEALPIGRHDIDGENMYINVMTFETGTADSKQAEVHKEYVDMQILISGNERIEFALKGKHPHATFYDEKDDYYLVESLLCTNEVTLSPRQFAIFFPEEPHKPGCVVDKPLVLKKAVIKIHVKCLK</sequence>
<dbReference type="NCBIfam" id="NF040884">
    <property type="entry name" value="acetylneur_anom"/>
    <property type="match status" value="1"/>
</dbReference>
<dbReference type="Pfam" id="PF04074">
    <property type="entry name" value="DUF386"/>
    <property type="match status" value="1"/>
</dbReference>